<proteinExistence type="predicted"/>
<dbReference type="CDD" id="cd06579">
    <property type="entry name" value="TM_PBP1_transp_AraH_like"/>
    <property type="match status" value="1"/>
</dbReference>
<feature type="region of interest" description="Disordered" evidence="6">
    <location>
        <begin position="1"/>
        <end position="27"/>
    </location>
</feature>
<dbReference type="GO" id="GO:0005886">
    <property type="term" value="C:plasma membrane"/>
    <property type="evidence" value="ECO:0007669"/>
    <property type="project" value="UniProtKB-SubCell"/>
</dbReference>
<evidence type="ECO:0000256" key="6">
    <source>
        <dbReference type="SAM" id="MobiDB-lite"/>
    </source>
</evidence>
<dbReference type="Proteomes" id="UP000184395">
    <property type="component" value="Unassembled WGS sequence"/>
</dbReference>
<dbReference type="PANTHER" id="PTHR32196:SF72">
    <property type="entry name" value="RIBOSE IMPORT PERMEASE PROTEIN RBSC"/>
    <property type="match status" value="1"/>
</dbReference>
<feature type="transmembrane region" description="Helical" evidence="7">
    <location>
        <begin position="128"/>
        <end position="149"/>
    </location>
</feature>
<name>A0A1M6T4N2_9BURK</name>
<dbReference type="Pfam" id="PF02653">
    <property type="entry name" value="BPD_transp_2"/>
    <property type="match status" value="1"/>
</dbReference>
<dbReference type="STRING" id="169427.SAMN05192548_102562"/>
<feature type="transmembrane region" description="Helical" evidence="7">
    <location>
        <begin position="233"/>
        <end position="255"/>
    </location>
</feature>
<dbReference type="InterPro" id="IPR001851">
    <property type="entry name" value="ABC_transp_permease"/>
</dbReference>
<dbReference type="AlphaFoldDB" id="A0A1M6T4N2"/>
<evidence type="ECO:0000256" key="3">
    <source>
        <dbReference type="ARBA" id="ARBA00022692"/>
    </source>
</evidence>
<dbReference type="RefSeq" id="WP_235004912.1">
    <property type="nucleotide sequence ID" value="NZ_CADFGY010000027.1"/>
</dbReference>
<keyword evidence="2" id="KW-1003">Cell membrane</keyword>
<dbReference type="GO" id="GO:0022857">
    <property type="term" value="F:transmembrane transporter activity"/>
    <property type="evidence" value="ECO:0007669"/>
    <property type="project" value="InterPro"/>
</dbReference>
<keyword evidence="4 7" id="KW-1133">Transmembrane helix</keyword>
<feature type="transmembrane region" description="Helical" evidence="7">
    <location>
        <begin position="80"/>
        <end position="98"/>
    </location>
</feature>
<evidence type="ECO:0000256" key="4">
    <source>
        <dbReference type="ARBA" id="ARBA00022989"/>
    </source>
</evidence>
<dbReference type="PANTHER" id="PTHR32196">
    <property type="entry name" value="ABC TRANSPORTER PERMEASE PROTEIN YPHD-RELATED-RELATED"/>
    <property type="match status" value="1"/>
</dbReference>
<protein>
    <submittedName>
        <fullName evidence="8">D-xylose transport system permease protein</fullName>
    </submittedName>
</protein>
<feature type="transmembrane region" description="Helical" evidence="7">
    <location>
        <begin position="306"/>
        <end position="325"/>
    </location>
</feature>
<organism evidence="8 9">
    <name type="scientific">Paraburkholderia terricola</name>
    <dbReference type="NCBI Taxonomy" id="169427"/>
    <lineage>
        <taxon>Bacteria</taxon>
        <taxon>Pseudomonadati</taxon>
        <taxon>Pseudomonadota</taxon>
        <taxon>Betaproteobacteria</taxon>
        <taxon>Burkholderiales</taxon>
        <taxon>Burkholderiaceae</taxon>
        <taxon>Paraburkholderia</taxon>
    </lineage>
</organism>
<feature type="transmembrane region" description="Helical" evidence="7">
    <location>
        <begin position="105"/>
        <end position="122"/>
    </location>
</feature>
<feature type="transmembrane region" description="Helical" evidence="7">
    <location>
        <begin position="48"/>
        <end position="68"/>
    </location>
</feature>
<sequence>MNLTTSTHSGPRHGTKGGAGSPTDDAPATAQQEAIDWRRVLSLREMGVYYALILLVLVISAVTVYTGRPSYLSVANISNVFYQSSLVAIIAVAMTVILITGNFDLSVASVAALSAAVLVGLADTLGFWPAALVAMLVSILAGLLNGAIVQYLGINAFIVTLGTLTAIRGVVQIYTDGRSLSVETPEALQAMRFFESGRLPIAIPLLLIGAALLIAGLRLLVRARRETRHASPTSIGMVVASVCCFALVYAGGMTLAMPKPVVYMAVFTLIVWFVLSMTNVGRRLYAVGGNPEAARLSGINVTRYKMAGFILCSAAAGFGGILFGSRLGAVNPTAMQGAELTVIASAILGGTSLFGGAGSVIKTLAGALLLFTLTNGFNILNLGANYQGVVEGTVVVTAAAIYTVGGSRRGKRHA</sequence>
<accession>A0A1M6T4N2</accession>
<feature type="transmembrane region" description="Helical" evidence="7">
    <location>
        <begin position="337"/>
        <end position="356"/>
    </location>
</feature>
<evidence type="ECO:0000313" key="8">
    <source>
        <dbReference type="EMBL" id="SHK51856.1"/>
    </source>
</evidence>
<feature type="transmembrane region" description="Helical" evidence="7">
    <location>
        <begin position="201"/>
        <end position="221"/>
    </location>
</feature>
<comment type="subcellular location">
    <subcellularLocation>
        <location evidence="1">Cell membrane</location>
        <topology evidence="1">Multi-pass membrane protein</topology>
    </subcellularLocation>
</comment>
<evidence type="ECO:0000256" key="7">
    <source>
        <dbReference type="SAM" id="Phobius"/>
    </source>
</evidence>
<feature type="transmembrane region" description="Helical" evidence="7">
    <location>
        <begin position="156"/>
        <end position="175"/>
    </location>
</feature>
<feature type="transmembrane region" description="Helical" evidence="7">
    <location>
        <begin position="386"/>
        <end position="405"/>
    </location>
</feature>
<evidence type="ECO:0000256" key="5">
    <source>
        <dbReference type="ARBA" id="ARBA00023136"/>
    </source>
</evidence>
<reference evidence="8 9" key="1">
    <citation type="submission" date="2016-11" db="EMBL/GenBank/DDBJ databases">
        <authorList>
            <person name="Jaros S."/>
            <person name="Januszkiewicz K."/>
            <person name="Wedrychowicz H."/>
        </authorList>
    </citation>
    <scope>NUCLEOTIDE SEQUENCE [LARGE SCALE GENOMIC DNA]</scope>
    <source>
        <strain evidence="8 9">LMG 20594</strain>
    </source>
</reference>
<keyword evidence="3 7" id="KW-0812">Transmembrane</keyword>
<evidence type="ECO:0000313" key="9">
    <source>
        <dbReference type="Proteomes" id="UP000184395"/>
    </source>
</evidence>
<evidence type="ECO:0000256" key="1">
    <source>
        <dbReference type="ARBA" id="ARBA00004651"/>
    </source>
</evidence>
<gene>
    <name evidence="8" type="ORF">SAMN05192548_102562</name>
</gene>
<keyword evidence="5 7" id="KW-0472">Membrane</keyword>
<evidence type="ECO:0000256" key="2">
    <source>
        <dbReference type="ARBA" id="ARBA00022475"/>
    </source>
</evidence>
<dbReference type="EMBL" id="FRAB01000025">
    <property type="protein sequence ID" value="SHK51856.1"/>
    <property type="molecule type" value="Genomic_DNA"/>
</dbReference>
<feature type="transmembrane region" description="Helical" evidence="7">
    <location>
        <begin position="261"/>
        <end position="285"/>
    </location>
</feature>